<evidence type="ECO:0000256" key="3">
    <source>
        <dbReference type="SAM" id="Coils"/>
    </source>
</evidence>
<dbReference type="RefSeq" id="WP_259661158.1">
    <property type="nucleotide sequence ID" value="NZ_JAHXRI010000007.1"/>
</dbReference>
<dbReference type="Proteomes" id="UP000739565">
    <property type="component" value="Unassembled WGS sequence"/>
</dbReference>
<dbReference type="InterPro" id="IPR003423">
    <property type="entry name" value="OMP_efflux"/>
</dbReference>
<sequence>MVVLAGCMTVGPDYDQTQATAVPNAPGTWQQALPHGGDLVALSDWWAQFNDPVLLELIDSAQQQSQSMALAALRIAQARAVLVTANSAAVPNINAAAVGTRGTFQLGGPIIVATTSQAQIQMGWEIDLFGGLSRASEAARARLEAQVANWHEARISVSADVANMYTNFRGCEQLVAIARSDVKSRIQTADLTKKLSESGFQSPATAALASASAAEGQSRVAGQTADCDILIKALVAVTGLPEIDLRKKLAPQAAKLPRPIMPVVKRMPAQVLSQRPDLAAAERDVAAASADIGVREAERYPRLSLLGNIGPLGFETSAGSITATSWSIGPSLTLPIFDAGRRAANVDTAITAYEVAANNYRTQARRAVREVEEALVRLASLEEREKESLKASRGYHTSLRAMQERYKFGLASILDLEETRRLSFNADNILATVRRERVNAFIALYRAVGGGWTATESLETLQTARSKPADILKTKVQP</sequence>
<keyword evidence="2" id="KW-1134">Transmembrane beta strand</keyword>
<dbReference type="EMBL" id="JAHXRI010000007">
    <property type="protein sequence ID" value="MBZ1350747.1"/>
    <property type="molecule type" value="Genomic_DNA"/>
</dbReference>
<dbReference type="PANTHER" id="PTHR30203:SF29">
    <property type="entry name" value="PROTEIN CYAE"/>
    <property type="match status" value="1"/>
</dbReference>
<dbReference type="NCBIfam" id="TIGR01845">
    <property type="entry name" value="outer_NodT"/>
    <property type="match status" value="1"/>
</dbReference>
<dbReference type="Pfam" id="PF02321">
    <property type="entry name" value="OEP"/>
    <property type="match status" value="2"/>
</dbReference>
<protein>
    <submittedName>
        <fullName evidence="4">Efflux transporter outer membrane subunit</fullName>
    </submittedName>
</protein>
<evidence type="ECO:0000256" key="1">
    <source>
        <dbReference type="ARBA" id="ARBA00007613"/>
    </source>
</evidence>
<accession>A0A953N8B2</accession>
<dbReference type="Gene3D" id="1.20.1600.10">
    <property type="entry name" value="Outer membrane efflux proteins (OEP)"/>
    <property type="match status" value="1"/>
</dbReference>
<name>A0A953N8B2_9BURK</name>
<dbReference type="GO" id="GO:0005886">
    <property type="term" value="C:plasma membrane"/>
    <property type="evidence" value="ECO:0007669"/>
    <property type="project" value="UniProtKB-SubCell"/>
</dbReference>
<dbReference type="AlphaFoldDB" id="A0A953N8B2"/>
<evidence type="ECO:0000256" key="2">
    <source>
        <dbReference type="RuleBase" id="RU362097"/>
    </source>
</evidence>
<organism evidence="4 5">
    <name type="scientific">Zwartia hollandica</name>
    <dbReference type="NCBI Taxonomy" id="324606"/>
    <lineage>
        <taxon>Bacteria</taxon>
        <taxon>Pseudomonadati</taxon>
        <taxon>Pseudomonadota</taxon>
        <taxon>Betaproteobacteria</taxon>
        <taxon>Burkholderiales</taxon>
        <taxon>Alcaligenaceae</taxon>
        <taxon>Zwartia</taxon>
    </lineage>
</organism>
<keyword evidence="2" id="KW-0812">Transmembrane</keyword>
<comment type="caution">
    <text evidence="4">The sequence shown here is derived from an EMBL/GenBank/DDBJ whole genome shotgun (WGS) entry which is preliminary data.</text>
</comment>
<dbReference type="SUPFAM" id="SSF56954">
    <property type="entry name" value="Outer membrane efflux proteins (OEP)"/>
    <property type="match status" value="1"/>
</dbReference>
<feature type="coiled-coil region" evidence="3">
    <location>
        <begin position="357"/>
        <end position="384"/>
    </location>
</feature>
<dbReference type="Gene3D" id="2.20.200.10">
    <property type="entry name" value="Outer membrane efflux proteins (OEP)"/>
    <property type="match status" value="1"/>
</dbReference>
<keyword evidence="5" id="KW-1185">Reference proteome</keyword>
<comment type="subcellular location">
    <subcellularLocation>
        <location evidence="2">Cell membrane</location>
        <topology evidence="2">Lipid-anchor</topology>
    </subcellularLocation>
</comment>
<reference evidence="4" key="1">
    <citation type="submission" date="2021-07" db="EMBL/GenBank/DDBJ databases">
        <title>New genus and species of the family Alcaligenaceae.</title>
        <authorList>
            <person name="Hahn M.W."/>
        </authorList>
    </citation>
    <scope>NUCLEOTIDE SEQUENCE</scope>
    <source>
        <strain evidence="4">LF4-65</strain>
    </source>
</reference>
<comment type="similarity">
    <text evidence="1 2">Belongs to the outer membrane factor (OMF) (TC 1.B.17) family.</text>
</comment>
<keyword evidence="3" id="KW-0175">Coiled coil</keyword>
<proteinExistence type="inferred from homology"/>
<dbReference type="PANTHER" id="PTHR30203">
    <property type="entry name" value="OUTER MEMBRANE CATION EFFLUX PROTEIN"/>
    <property type="match status" value="1"/>
</dbReference>
<evidence type="ECO:0000313" key="5">
    <source>
        <dbReference type="Proteomes" id="UP000739565"/>
    </source>
</evidence>
<keyword evidence="2" id="KW-0564">Palmitate</keyword>
<keyword evidence="2" id="KW-0449">Lipoprotein</keyword>
<evidence type="ECO:0000313" key="4">
    <source>
        <dbReference type="EMBL" id="MBZ1350747.1"/>
    </source>
</evidence>
<keyword evidence="2" id="KW-0472">Membrane</keyword>
<dbReference type="GO" id="GO:0015562">
    <property type="term" value="F:efflux transmembrane transporter activity"/>
    <property type="evidence" value="ECO:0007669"/>
    <property type="project" value="InterPro"/>
</dbReference>
<gene>
    <name evidence="4" type="ORF">KZZ10_08830</name>
</gene>
<dbReference type="InterPro" id="IPR010131">
    <property type="entry name" value="MdtP/NodT-like"/>
</dbReference>